<feature type="compositionally biased region" description="Polar residues" evidence="1">
    <location>
        <begin position="207"/>
        <end position="232"/>
    </location>
</feature>
<sequence>MLTNTNKPTPVANSHLGSYHNRNGYFYLLLADEDKEPPSIKSSDSTADLNFKDNIVSFRRRNSEEKQREEEEELKRKAAEENQRIAKQSDAIENRIPVRNPQEHTSNDLLVRSESQECQPEGNSVSQHNDVNNRFAGDETKETEGLSLQNGGLLDVHPAGSEEDDKMNRKVSVSLRNTATVDQRIEKLRISSIDEVPQSPKEIDLENQGSVQQLQDQLTKQGSQDSSEGAVTNVSQLAKVWPI</sequence>
<feature type="region of interest" description="Disordered" evidence="1">
    <location>
        <begin position="58"/>
        <end position="165"/>
    </location>
</feature>
<dbReference type="EMBL" id="MRZV01002144">
    <property type="protein sequence ID" value="PIK34543.1"/>
    <property type="molecule type" value="Genomic_DNA"/>
</dbReference>
<feature type="region of interest" description="Disordered" evidence="1">
    <location>
        <begin position="197"/>
        <end position="232"/>
    </location>
</feature>
<reference evidence="2 3" key="1">
    <citation type="journal article" date="2017" name="PLoS Biol.">
        <title>The sea cucumber genome provides insights into morphological evolution and visceral regeneration.</title>
        <authorList>
            <person name="Zhang X."/>
            <person name="Sun L."/>
            <person name="Yuan J."/>
            <person name="Sun Y."/>
            <person name="Gao Y."/>
            <person name="Zhang L."/>
            <person name="Li S."/>
            <person name="Dai H."/>
            <person name="Hamel J.F."/>
            <person name="Liu C."/>
            <person name="Yu Y."/>
            <person name="Liu S."/>
            <person name="Lin W."/>
            <person name="Guo K."/>
            <person name="Jin S."/>
            <person name="Xu P."/>
            <person name="Storey K.B."/>
            <person name="Huan P."/>
            <person name="Zhang T."/>
            <person name="Zhou Y."/>
            <person name="Zhang J."/>
            <person name="Lin C."/>
            <person name="Li X."/>
            <person name="Xing L."/>
            <person name="Huo D."/>
            <person name="Sun M."/>
            <person name="Wang L."/>
            <person name="Mercier A."/>
            <person name="Li F."/>
            <person name="Yang H."/>
            <person name="Xiang J."/>
        </authorList>
    </citation>
    <scope>NUCLEOTIDE SEQUENCE [LARGE SCALE GENOMIC DNA]</scope>
    <source>
        <strain evidence="2">Shaxun</strain>
        <tissue evidence="2">Muscle</tissue>
    </source>
</reference>
<feature type="compositionally biased region" description="Polar residues" evidence="1">
    <location>
        <begin position="116"/>
        <end position="132"/>
    </location>
</feature>
<evidence type="ECO:0000313" key="2">
    <source>
        <dbReference type="EMBL" id="PIK34543.1"/>
    </source>
</evidence>
<keyword evidence="3" id="KW-1185">Reference proteome</keyword>
<dbReference type="Proteomes" id="UP000230750">
    <property type="component" value="Unassembled WGS sequence"/>
</dbReference>
<gene>
    <name evidence="2" type="ORF">BSL78_28631</name>
</gene>
<name>A0A2G8JFN7_STIJA</name>
<evidence type="ECO:0000256" key="1">
    <source>
        <dbReference type="SAM" id="MobiDB-lite"/>
    </source>
</evidence>
<feature type="compositionally biased region" description="Basic and acidic residues" evidence="1">
    <location>
        <begin position="61"/>
        <end position="84"/>
    </location>
</feature>
<dbReference type="AlphaFoldDB" id="A0A2G8JFN7"/>
<proteinExistence type="predicted"/>
<organism evidence="2 3">
    <name type="scientific">Stichopus japonicus</name>
    <name type="common">Sea cucumber</name>
    <dbReference type="NCBI Taxonomy" id="307972"/>
    <lineage>
        <taxon>Eukaryota</taxon>
        <taxon>Metazoa</taxon>
        <taxon>Echinodermata</taxon>
        <taxon>Eleutherozoa</taxon>
        <taxon>Echinozoa</taxon>
        <taxon>Holothuroidea</taxon>
        <taxon>Aspidochirotacea</taxon>
        <taxon>Aspidochirotida</taxon>
        <taxon>Stichopodidae</taxon>
        <taxon>Apostichopus</taxon>
    </lineage>
</organism>
<comment type="caution">
    <text evidence="2">The sequence shown here is derived from an EMBL/GenBank/DDBJ whole genome shotgun (WGS) entry which is preliminary data.</text>
</comment>
<accession>A0A2G8JFN7</accession>
<evidence type="ECO:0000313" key="3">
    <source>
        <dbReference type="Proteomes" id="UP000230750"/>
    </source>
</evidence>
<protein>
    <submittedName>
        <fullName evidence="2">Uncharacterized protein</fullName>
    </submittedName>
</protein>